<dbReference type="GO" id="GO:0006400">
    <property type="term" value="P:tRNA modification"/>
    <property type="evidence" value="ECO:0007669"/>
    <property type="project" value="UniProtKB-UniRule"/>
</dbReference>
<dbReference type="Proteomes" id="UP000051568">
    <property type="component" value="Unassembled WGS sequence"/>
</dbReference>
<gene>
    <name evidence="3" type="primary">tmcAL</name>
    <name evidence="4" type="ORF">IV80_GL000284</name>
</gene>
<comment type="function">
    <text evidence="3">Catalyzes the formation of N(4)-acetylcytidine (ac(4)C) at the wobble position of elongator tRNA(Met), using acetate and ATP as substrates. First activates an acetate ion to form acetyladenylate (Ac-AMP) and then transfers the acetyl group to tRNA to form ac(4)C34.</text>
</comment>
<dbReference type="EMBL" id="JQBR01000001">
    <property type="protein sequence ID" value="KRN67740.1"/>
    <property type="molecule type" value="Genomic_DNA"/>
</dbReference>
<keyword evidence="2 3" id="KW-0819">tRNA processing</keyword>
<accession>A0A0R2IZE4</accession>
<comment type="catalytic activity">
    <reaction evidence="3">
        <text>cytidine(34) in elongator tRNA(Met) + acetate + ATP = N(4)-acetylcytidine(34) in elongator tRNA(Met) + AMP + diphosphate</text>
        <dbReference type="Rhea" id="RHEA:58144"/>
        <dbReference type="Rhea" id="RHEA-COMP:10693"/>
        <dbReference type="Rhea" id="RHEA-COMP:10694"/>
        <dbReference type="ChEBI" id="CHEBI:30089"/>
        <dbReference type="ChEBI" id="CHEBI:30616"/>
        <dbReference type="ChEBI" id="CHEBI:33019"/>
        <dbReference type="ChEBI" id="CHEBI:74900"/>
        <dbReference type="ChEBI" id="CHEBI:82748"/>
        <dbReference type="ChEBI" id="CHEBI:456215"/>
    </reaction>
</comment>
<dbReference type="InterPro" id="IPR008513">
    <property type="entry name" value="tRNA(Met)_cyd_acetate_ligase"/>
</dbReference>
<comment type="caution">
    <text evidence="4">The sequence shown here is derived from an EMBL/GenBank/DDBJ whole genome shotgun (WGS) entry which is preliminary data.</text>
</comment>
<keyword evidence="3" id="KW-0694">RNA-binding</keyword>
<dbReference type="SUPFAM" id="SSF52374">
    <property type="entry name" value="Nucleotidylyl transferase"/>
    <property type="match status" value="1"/>
</dbReference>
<dbReference type="InterPro" id="IPR014729">
    <property type="entry name" value="Rossmann-like_a/b/a_fold"/>
</dbReference>
<reference evidence="4 5" key="1">
    <citation type="journal article" date="2015" name="Genome Announc.">
        <title>Expanding the biotechnology potential of lactobacilli through comparative genomics of 213 strains and associated genera.</title>
        <authorList>
            <person name="Sun Z."/>
            <person name="Harris H.M."/>
            <person name="McCann A."/>
            <person name="Guo C."/>
            <person name="Argimon S."/>
            <person name="Zhang W."/>
            <person name="Yang X."/>
            <person name="Jeffery I.B."/>
            <person name="Cooney J.C."/>
            <person name="Kagawa T.F."/>
            <person name="Liu W."/>
            <person name="Song Y."/>
            <person name="Salvetti E."/>
            <person name="Wrobel A."/>
            <person name="Rasinkangas P."/>
            <person name="Parkhill J."/>
            <person name="Rea M.C."/>
            <person name="O'Sullivan O."/>
            <person name="Ritari J."/>
            <person name="Douillard F.P."/>
            <person name="Paul Ross R."/>
            <person name="Yang R."/>
            <person name="Briner A.E."/>
            <person name="Felis G.E."/>
            <person name="de Vos W.M."/>
            <person name="Barrangou R."/>
            <person name="Klaenhammer T.R."/>
            <person name="Caufield P.W."/>
            <person name="Cui Y."/>
            <person name="Zhang H."/>
            <person name="O'Toole P.W."/>
        </authorList>
    </citation>
    <scope>NUCLEOTIDE SEQUENCE [LARGE SCALE GENOMIC DNA]</scope>
    <source>
        <strain evidence="4 5">DSM 17757</strain>
    </source>
</reference>
<dbReference type="HAMAP" id="MF_01539">
    <property type="entry name" value="TmcAL"/>
    <property type="match status" value="1"/>
</dbReference>
<evidence type="ECO:0000313" key="4">
    <source>
        <dbReference type="EMBL" id="KRN67740.1"/>
    </source>
</evidence>
<name>A0A0R2IZE4_9LACO</name>
<sequence>MIAEFNPFHNGHEYLLTQAKKVTHADVLVVLMSGNFLQRGEPAIVDKWQRTKEALNGQADLVIELPIYVSMQAAHLFAQGAVQMASQIHSDYLVFGSEHPNLDFNVLAAEAKKISLNTSTYSQSFAGQLFSALYEKTEINLHTANDILAFNYFYANQSLTKPMALMPIKRHEADHADATFKGMHFASSSAIRKARLAHNDVFTHFVPKQTAIDLMGQLVSWNDLWPYLKYRLLTASLAELRTIYGCSEGIEYRLKTVAPKSTSFEVFLQSLKTKRYTYTHLQRLCLAIALNLKKDQMRGQVPVYRVLGFNRKGQTYLHKLKEFDIPVLSKIGQKENAVGYQSTYQADQIYGLLTQKEQNIGRKPIISL</sequence>
<dbReference type="GO" id="GO:0005737">
    <property type="term" value="C:cytoplasm"/>
    <property type="evidence" value="ECO:0007669"/>
    <property type="project" value="UniProtKB-SubCell"/>
</dbReference>
<keyword evidence="1 3" id="KW-0436">Ligase</keyword>
<feature type="binding site" evidence="3">
    <location>
        <begin position="2"/>
        <end position="15"/>
    </location>
    <ligand>
        <name>ATP</name>
        <dbReference type="ChEBI" id="CHEBI:30616"/>
    </ligand>
</feature>
<keyword evidence="3" id="KW-0067">ATP-binding</keyword>
<comment type="subcellular location">
    <subcellularLocation>
        <location evidence="3">Cytoplasm</location>
    </subcellularLocation>
</comment>
<proteinExistence type="inferred from homology"/>
<keyword evidence="5" id="KW-1185">Reference proteome</keyword>
<dbReference type="GO" id="GO:0016879">
    <property type="term" value="F:ligase activity, forming carbon-nitrogen bonds"/>
    <property type="evidence" value="ECO:0007669"/>
    <property type="project" value="UniProtKB-UniRule"/>
</dbReference>
<dbReference type="NCBIfam" id="NF010191">
    <property type="entry name" value="PRK13670.1"/>
    <property type="match status" value="1"/>
</dbReference>
<dbReference type="EC" id="6.3.4.-" evidence="3"/>
<feature type="binding site" evidence="3">
    <location>
        <position position="170"/>
    </location>
    <ligand>
        <name>ATP</name>
        <dbReference type="ChEBI" id="CHEBI:30616"/>
    </ligand>
</feature>
<keyword evidence="3" id="KW-0820">tRNA-binding</keyword>
<dbReference type="GO" id="GO:0000049">
    <property type="term" value="F:tRNA binding"/>
    <property type="evidence" value="ECO:0007669"/>
    <property type="project" value="UniProtKB-KW"/>
</dbReference>
<keyword evidence="3" id="KW-0547">Nucleotide-binding</keyword>
<dbReference type="STRING" id="319652.IV80_GL000284"/>
<comment type="caution">
    <text evidence="3">Lacks conserved residue(s) required for the propagation of feature annotation.</text>
</comment>
<keyword evidence="3" id="KW-0963">Cytoplasm</keyword>
<dbReference type="Pfam" id="PF05636">
    <property type="entry name" value="HIGH_NTase1"/>
    <property type="match status" value="1"/>
</dbReference>
<evidence type="ECO:0000256" key="2">
    <source>
        <dbReference type="ARBA" id="ARBA00022694"/>
    </source>
</evidence>
<feature type="binding site" evidence="3">
    <location>
        <position position="96"/>
    </location>
    <ligand>
        <name>ATP</name>
        <dbReference type="ChEBI" id="CHEBI:30616"/>
    </ligand>
</feature>
<dbReference type="PANTHER" id="PTHR37825:SF1">
    <property type="entry name" value="TRNA(MET) CYTIDINE ACETATE LIGASE"/>
    <property type="match status" value="1"/>
</dbReference>
<dbReference type="PANTHER" id="PTHR37825">
    <property type="entry name" value="TRNA(MET) CYTIDINE ACETATE LIGASE"/>
    <property type="match status" value="1"/>
</dbReference>
<comment type="similarity">
    <text evidence="3">Belongs to the TmcAL family.</text>
</comment>
<evidence type="ECO:0000256" key="3">
    <source>
        <dbReference type="HAMAP-Rule" id="MF_01539"/>
    </source>
</evidence>
<protein>
    <recommendedName>
        <fullName evidence="3">tRNA(Met) cytidine acetate ligase</fullName>
        <ecNumber evidence="3">6.3.4.-</ecNumber>
    </recommendedName>
</protein>
<evidence type="ECO:0000313" key="5">
    <source>
        <dbReference type="Proteomes" id="UP000051568"/>
    </source>
</evidence>
<dbReference type="Gene3D" id="3.40.50.620">
    <property type="entry name" value="HUPs"/>
    <property type="match status" value="1"/>
</dbReference>
<dbReference type="PATRIC" id="fig|319652.3.peg.287"/>
<organism evidence="4 5">
    <name type="scientific">Pediococcus cellicola</name>
    <dbReference type="NCBI Taxonomy" id="319652"/>
    <lineage>
        <taxon>Bacteria</taxon>
        <taxon>Bacillati</taxon>
        <taxon>Bacillota</taxon>
        <taxon>Bacilli</taxon>
        <taxon>Lactobacillales</taxon>
        <taxon>Lactobacillaceae</taxon>
        <taxon>Pediococcus</taxon>
    </lineage>
</organism>
<dbReference type="AlphaFoldDB" id="A0A0R2IZE4"/>
<feature type="binding site" evidence="3">
    <location>
        <position position="145"/>
    </location>
    <ligand>
        <name>ATP</name>
        <dbReference type="ChEBI" id="CHEBI:30616"/>
    </ligand>
</feature>
<dbReference type="GO" id="GO:0005524">
    <property type="term" value="F:ATP binding"/>
    <property type="evidence" value="ECO:0007669"/>
    <property type="project" value="UniProtKB-KW"/>
</dbReference>
<evidence type="ECO:0000256" key="1">
    <source>
        <dbReference type="ARBA" id="ARBA00022598"/>
    </source>
</evidence>